<dbReference type="Proteomes" id="UP000199469">
    <property type="component" value="Unassembled WGS sequence"/>
</dbReference>
<keyword evidence="3" id="KW-1185">Reference proteome</keyword>
<evidence type="ECO:0000259" key="1">
    <source>
        <dbReference type="SMART" id="SM00860"/>
    </source>
</evidence>
<accession>A0A1I0S0B9</accession>
<dbReference type="InterPro" id="IPR018958">
    <property type="entry name" value="Knr4/Smi1-like_dom"/>
</dbReference>
<evidence type="ECO:0000313" key="3">
    <source>
        <dbReference type="Proteomes" id="UP000199469"/>
    </source>
</evidence>
<sequence>MINEEIIQRIEINIQNFKDNFKNDYKLLSVASPKSIENFESKFAVKIPDDFKWFLLNISNGIVNTEQYGFNLIDRIDFSDYYYLPDEFNPSLPFKLNDDFDFETDEYDDFINGTIHLAGYGCGCYSFIVVNGEEYGNVWIDNYASNSEVSPIKSELKNRLNFHEWLDEKINSMISQKNEKENFRQKQLQEEKKQVHQHYEKLKSDFNGKASNVRLSIFEKIKQIFK</sequence>
<dbReference type="RefSeq" id="WP_089795027.1">
    <property type="nucleotide sequence ID" value="NZ_FOIU01000003.1"/>
</dbReference>
<dbReference type="Pfam" id="PF09346">
    <property type="entry name" value="SMI1_KNR4"/>
    <property type="match status" value="1"/>
</dbReference>
<reference evidence="3" key="1">
    <citation type="submission" date="2016-10" db="EMBL/GenBank/DDBJ databases">
        <authorList>
            <person name="Varghese N."/>
            <person name="Submissions S."/>
        </authorList>
    </citation>
    <scope>NUCLEOTIDE SEQUENCE [LARGE SCALE GENOMIC DNA]</scope>
    <source>
        <strain evidence="3">DSM 17724</strain>
    </source>
</reference>
<evidence type="ECO:0000313" key="2">
    <source>
        <dbReference type="EMBL" id="SEW47648.1"/>
    </source>
</evidence>
<dbReference type="Gene3D" id="3.40.1580.10">
    <property type="entry name" value="SMI1/KNR4-like"/>
    <property type="match status" value="1"/>
</dbReference>
<organism evidence="2 3">
    <name type="scientific">Chryseobacterium wanjuense</name>
    <dbReference type="NCBI Taxonomy" id="356305"/>
    <lineage>
        <taxon>Bacteria</taxon>
        <taxon>Pseudomonadati</taxon>
        <taxon>Bacteroidota</taxon>
        <taxon>Flavobacteriia</taxon>
        <taxon>Flavobacteriales</taxon>
        <taxon>Weeksellaceae</taxon>
        <taxon>Chryseobacterium group</taxon>
        <taxon>Chryseobacterium</taxon>
    </lineage>
</organism>
<name>A0A1I0S0B9_9FLAO</name>
<dbReference type="SMART" id="SM00860">
    <property type="entry name" value="SMI1_KNR4"/>
    <property type="match status" value="1"/>
</dbReference>
<dbReference type="AlphaFoldDB" id="A0A1I0S0B9"/>
<dbReference type="OrthoDB" id="9780932at2"/>
<protein>
    <submittedName>
        <fullName evidence="2">SMI1-KNR4 cell-wall</fullName>
    </submittedName>
</protein>
<feature type="domain" description="Knr4/Smi1-like" evidence="1">
    <location>
        <begin position="30"/>
        <end position="168"/>
    </location>
</feature>
<gene>
    <name evidence="2" type="ORF">SAMN05421841_3581</name>
</gene>
<dbReference type="SUPFAM" id="SSF160631">
    <property type="entry name" value="SMI1/KNR4-like"/>
    <property type="match status" value="1"/>
</dbReference>
<proteinExistence type="predicted"/>
<dbReference type="EMBL" id="FOIU01000003">
    <property type="protein sequence ID" value="SEW47648.1"/>
    <property type="molecule type" value="Genomic_DNA"/>
</dbReference>
<dbReference type="InterPro" id="IPR037883">
    <property type="entry name" value="Knr4/Smi1-like_sf"/>
</dbReference>
<dbReference type="STRING" id="356305.SAMN05421841_3581"/>